<reference evidence="9 10" key="1">
    <citation type="submission" date="2018-06" db="EMBL/GenBank/DDBJ databases">
        <title>Genomic Encyclopedia of Archaeal and Bacterial Type Strains, Phase II (KMG-II): from individual species to whole genera.</title>
        <authorList>
            <person name="Goeker M."/>
        </authorList>
    </citation>
    <scope>NUCLEOTIDE SEQUENCE [LARGE SCALE GENOMIC DNA]</scope>
    <source>
        <strain evidence="9 10">DSM 29821</strain>
    </source>
</reference>
<keyword evidence="3 6" id="KW-0732">Signal</keyword>
<dbReference type="EMBL" id="QLMA01000006">
    <property type="protein sequence ID" value="RAJ79093.1"/>
    <property type="molecule type" value="Genomic_DNA"/>
</dbReference>
<keyword evidence="10" id="KW-1185">Reference proteome</keyword>
<evidence type="ECO:0000256" key="2">
    <source>
        <dbReference type="ARBA" id="ARBA00006275"/>
    </source>
</evidence>
<comment type="caution">
    <text evidence="9">The sequence shown here is derived from an EMBL/GenBank/DDBJ whole genome shotgun (WGS) entry which is preliminary data.</text>
</comment>
<evidence type="ECO:0000259" key="8">
    <source>
        <dbReference type="Pfam" id="PF14322"/>
    </source>
</evidence>
<evidence type="ECO:0000259" key="7">
    <source>
        <dbReference type="Pfam" id="PF07980"/>
    </source>
</evidence>
<keyword evidence="5" id="KW-0998">Cell outer membrane</keyword>
<dbReference type="Gene3D" id="1.25.40.390">
    <property type="match status" value="1"/>
</dbReference>
<proteinExistence type="inferred from homology"/>
<dbReference type="Pfam" id="PF14322">
    <property type="entry name" value="SusD-like_3"/>
    <property type="match status" value="1"/>
</dbReference>
<feature type="signal peptide" evidence="6">
    <location>
        <begin position="1"/>
        <end position="22"/>
    </location>
</feature>
<comment type="subcellular location">
    <subcellularLocation>
        <location evidence="1">Cell outer membrane</location>
    </subcellularLocation>
</comment>
<evidence type="ECO:0000313" key="10">
    <source>
        <dbReference type="Proteomes" id="UP000249819"/>
    </source>
</evidence>
<gene>
    <name evidence="9" type="ORF">CLV59_106153</name>
</gene>
<evidence type="ECO:0000256" key="6">
    <source>
        <dbReference type="SAM" id="SignalP"/>
    </source>
</evidence>
<dbReference type="GO" id="GO:0009279">
    <property type="term" value="C:cell outer membrane"/>
    <property type="evidence" value="ECO:0007669"/>
    <property type="project" value="UniProtKB-SubCell"/>
</dbReference>
<dbReference type="Pfam" id="PF07980">
    <property type="entry name" value="SusD_RagB"/>
    <property type="match status" value="1"/>
</dbReference>
<evidence type="ECO:0000256" key="1">
    <source>
        <dbReference type="ARBA" id="ARBA00004442"/>
    </source>
</evidence>
<evidence type="ECO:0000256" key="3">
    <source>
        <dbReference type="ARBA" id="ARBA00022729"/>
    </source>
</evidence>
<dbReference type="PROSITE" id="PS51257">
    <property type="entry name" value="PROKAR_LIPOPROTEIN"/>
    <property type="match status" value="1"/>
</dbReference>
<feature type="chain" id="PRO_5016381721" evidence="6">
    <location>
        <begin position="23"/>
        <end position="555"/>
    </location>
</feature>
<name>A0A327VV12_9BACT</name>
<evidence type="ECO:0000256" key="4">
    <source>
        <dbReference type="ARBA" id="ARBA00023136"/>
    </source>
</evidence>
<protein>
    <submittedName>
        <fullName evidence="9">Putative outer membrane starch-binding protein</fullName>
    </submittedName>
</protein>
<dbReference type="InterPro" id="IPR033985">
    <property type="entry name" value="SusD-like_N"/>
</dbReference>
<sequence>MMKYNIKRGLVAGCMLMLSACAKDILNRKPLDSINEIVVWNDINLVSNYVNYFYSTMESGFKRTYYLSAATDNGMDGLANDIYFIKPLTMDASWNPNNAPFNGLYTSLYQNLRKANDFLAHIDGVAGDSTLKKQMKAEVRFFRAYYYTELLNYFGDDPIKASGAAAPSGLVDGYEDALGVAILEKAQEYGKDSLSIARSTRRQTVDYIVSELDAVATMLAQLPASYTNPSGRITHGAAMSLKARVLLFAGRFKAAATASKAVMALSKYSLYPDYKGLFTVKNNTECIISVQHNNIASERGHTYDKDVANGSMSGLAKECPTQNLVDDYEMTDGNLPGASSLYDPQNPYANRDKRFAISVGYDGAVYRGQTLTLYDNGFDILNAGLFKTQTRYLVRKACNESFNFLGDATYGSDQNWLLIRYAEILLNYAEAQNEDAGPDQTVYDAVNSVRRRAGQPDLPSGLTQSDMRLRIRHERRIEFAFEDQRFWDLRRWHLADQLPYRTIYGANIKLSGSTKVFGAPVLLETRYFGIKNYTFPIPASELQSNRLMIQNTNWK</sequence>
<evidence type="ECO:0000313" key="9">
    <source>
        <dbReference type="EMBL" id="RAJ79093.1"/>
    </source>
</evidence>
<dbReference type="InterPro" id="IPR012944">
    <property type="entry name" value="SusD_RagB_dom"/>
</dbReference>
<keyword evidence="4" id="KW-0472">Membrane</keyword>
<feature type="domain" description="SusD-like N-terminal" evidence="8">
    <location>
        <begin position="48"/>
        <end position="247"/>
    </location>
</feature>
<organism evidence="9 10">
    <name type="scientific">Chitinophaga dinghuensis</name>
    <dbReference type="NCBI Taxonomy" id="1539050"/>
    <lineage>
        <taxon>Bacteria</taxon>
        <taxon>Pseudomonadati</taxon>
        <taxon>Bacteroidota</taxon>
        <taxon>Chitinophagia</taxon>
        <taxon>Chitinophagales</taxon>
        <taxon>Chitinophagaceae</taxon>
        <taxon>Chitinophaga</taxon>
    </lineage>
</organism>
<dbReference type="Proteomes" id="UP000249819">
    <property type="component" value="Unassembled WGS sequence"/>
</dbReference>
<accession>A0A327VV12</accession>
<dbReference type="OrthoDB" id="5694214at2"/>
<feature type="domain" description="RagB/SusD" evidence="7">
    <location>
        <begin position="295"/>
        <end position="554"/>
    </location>
</feature>
<dbReference type="AlphaFoldDB" id="A0A327VV12"/>
<evidence type="ECO:0000256" key="5">
    <source>
        <dbReference type="ARBA" id="ARBA00023237"/>
    </source>
</evidence>
<dbReference type="SUPFAM" id="SSF48452">
    <property type="entry name" value="TPR-like"/>
    <property type="match status" value="1"/>
</dbReference>
<comment type="similarity">
    <text evidence="2">Belongs to the SusD family.</text>
</comment>
<dbReference type="InterPro" id="IPR011990">
    <property type="entry name" value="TPR-like_helical_dom_sf"/>
</dbReference>